<accession>A0ABU3WR25</accession>
<dbReference type="InterPro" id="IPR018713">
    <property type="entry name" value="MPAB/Lcp_cat_dom"/>
</dbReference>
<dbReference type="Proteomes" id="UP001275440">
    <property type="component" value="Unassembled WGS sequence"/>
</dbReference>
<keyword evidence="4" id="KW-1185">Reference proteome</keyword>
<gene>
    <name evidence="3" type="ORF">F8M49_15895</name>
</gene>
<dbReference type="PANTHER" id="PTHR36151">
    <property type="entry name" value="BLR2777 PROTEIN"/>
    <property type="match status" value="1"/>
</dbReference>
<organism evidence="3 4">
    <name type="scientific">Rhodococcus zopfii</name>
    <dbReference type="NCBI Taxonomy" id="43772"/>
    <lineage>
        <taxon>Bacteria</taxon>
        <taxon>Bacillati</taxon>
        <taxon>Actinomycetota</taxon>
        <taxon>Actinomycetes</taxon>
        <taxon>Mycobacteriales</taxon>
        <taxon>Nocardiaceae</taxon>
        <taxon>Rhodococcus</taxon>
    </lineage>
</organism>
<name>A0ABU3WR25_9NOCA</name>
<dbReference type="EMBL" id="WBMO01000001">
    <property type="protein sequence ID" value="MDV2476436.1"/>
    <property type="molecule type" value="Genomic_DNA"/>
</dbReference>
<dbReference type="PANTHER" id="PTHR36151:SF3">
    <property type="entry name" value="ER-BOUND OXYGENASE MPAB_MPAB'_RUBBER OXYGENASE CATALYTIC DOMAIN-CONTAINING PROTEIN"/>
    <property type="match status" value="1"/>
</dbReference>
<proteinExistence type="predicted"/>
<reference evidence="3 4" key="1">
    <citation type="submission" date="2019-10" db="EMBL/GenBank/DDBJ databases">
        <title>Draft Genome Assembly of Rhodococcus zopfii DSM44189.</title>
        <authorList>
            <person name="Sutton J.M."/>
            <person name="Akob D.M."/>
            <person name="Bushman T.J."/>
        </authorList>
    </citation>
    <scope>NUCLEOTIDE SEQUENCE [LARGE SCALE GENOMIC DNA]</scope>
    <source>
        <strain evidence="3 4">DSM 44189</strain>
    </source>
</reference>
<comment type="caution">
    <text evidence="3">The sequence shown here is derived from an EMBL/GenBank/DDBJ whole genome shotgun (WGS) entry which is preliminary data.</text>
</comment>
<evidence type="ECO:0000313" key="4">
    <source>
        <dbReference type="Proteomes" id="UP001275440"/>
    </source>
</evidence>
<feature type="domain" description="ER-bound oxygenase mpaB/mpaB'/Rubber oxygenase catalytic" evidence="2">
    <location>
        <begin position="28"/>
        <end position="265"/>
    </location>
</feature>
<evidence type="ECO:0000313" key="3">
    <source>
        <dbReference type="EMBL" id="MDV2476436.1"/>
    </source>
</evidence>
<evidence type="ECO:0000259" key="2">
    <source>
        <dbReference type="Pfam" id="PF09995"/>
    </source>
</evidence>
<dbReference type="Pfam" id="PF09995">
    <property type="entry name" value="MPAB_Lcp_cat"/>
    <property type="match status" value="1"/>
</dbReference>
<feature type="region of interest" description="Disordered" evidence="1">
    <location>
        <begin position="1"/>
        <end position="21"/>
    </location>
</feature>
<sequence>MTHAVGTEPEPDNTHIDPPPLGPDSVAWSVFGDLTFVLGASRRLLIDVAHPIVATGVREFSVFESDPYGRAERTLDMIMGVVYGQEEALATARRLRDLHRTIKGTNPDGSRWSSLNPEAFHWVHASLVHGVYTQQKLLGRGWRPGEVEQFYLEMRQVGRLYGVREQDMPADWAEFCSWFDEMSATKLTRSDVTDRVLAVVGSPQPPPVPLLRNEFLWNRTARPVAGRVLTLFTGGLLPPALRAMLGVRWTRSHQLAFDALAATSRTVLPRLPRSVRMIPQARLALRRAERNTRSQP</sequence>
<protein>
    <submittedName>
        <fullName evidence="3">DUF2236 domain-containing protein</fullName>
    </submittedName>
</protein>
<evidence type="ECO:0000256" key="1">
    <source>
        <dbReference type="SAM" id="MobiDB-lite"/>
    </source>
</evidence>